<dbReference type="EMBL" id="PJNI01000001">
    <property type="protein sequence ID" value="PKR81815.1"/>
    <property type="molecule type" value="Genomic_DNA"/>
</dbReference>
<proteinExistence type="predicted"/>
<evidence type="ECO:0000313" key="2">
    <source>
        <dbReference type="EMBL" id="PKR81815.1"/>
    </source>
</evidence>
<name>A0A2I0R5I1_9FLAO</name>
<dbReference type="GO" id="GO:0008235">
    <property type="term" value="F:metalloexopeptidase activity"/>
    <property type="evidence" value="ECO:0007669"/>
    <property type="project" value="InterPro"/>
</dbReference>
<sequence length="285" mass="31533">MGKKIIFLVLFLGHTVVYAQKLENNLKKHIKILASDSLQGRLTGTIGEEMASEYIQNQFKELNLSPLPNFNFIHNFSFTYNLNPHSNPTNTDTITGKNVVAFLDNGATNTFVIGGHYDHLGHNEYKLSRDTNSTGLIHNGADDNASGVSMVLELARNYSQNNTIEPVNFIFACFSGEELGLMGSKEISKIIKQKYPNTSLMVNFDMVGRMDSSNNLSIGGVGTSPSFASVLNKNKPKDMNTKLDSSGVGPSDHSSFYYQDIPVLFFFTGLHSDYHKPTDDTEKSI</sequence>
<dbReference type="SUPFAM" id="SSF53187">
    <property type="entry name" value="Zn-dependent exopeptidases"/>
    <property type="match status" value="1"/>
</dbReference>
<accession>A0A2I0R5I1</accession>
<dbReference type="InterPro" id="IPR045175">
    <property type="entry name" value="M28_fam"/>
</dbReference>
<reference evidence="2 3" key="1">
    <citation type="submission" date="2017-12" db="EMBL/GenBank/DDBJ databases">
        <title>The draft genome sequence of Brumimicrobium saltpan LHR20.</title>
        <authorList>
            <person name="Do Z.-J."/>
            <person name="Luo H.-R."/>
        </authorList>
    </citation>
    <scope>NUCLEOTIDE SEQUENCE [LARGE SCALE GENOMIC DNA]</scope>
    <source>
        <strain evidence="2 3">LHR20</strain>
    </source>
</reference>
<dbReference type="RefSeq" id="WP_101332961.1">
    <property type="nucleotide sequence ID" value="NZ_PJNI01000001.1"/>
</dbReference>
<protein>
    <submittedName>
        <fullName evidence="2">Peptidase M28</fullName>
    </submittedName>
</protein>
<evidence type="ECO:0000259" key="1">
    <source>
        <dbReference type="Pfam" id="PF04389"/>
    </source>
</evidence>
<dbReference type="AlphaFoldDB" id="A0A2I0R5I1"/>
<dbReference type="GO" id="GO:0006508">
    <property type="term" value="P:proteolysis"/>
    <property type="evidence" value="ECO:0007669"/>
    <property type="project" value="InterPro"/>
</dbReference>
<dbReference type="OrthoDB" id="1521787at2"/>
<evidence type="ECO:0000313" key="3">
    <source>
        <dbReference type="Proteomes" id="UP000236654"/>
    </source>
</evidence>
<dbReference type="Pfam" id="PF04389">
    <property type="entry name" value="Peptidase_M28"/>
    <property type="match status" value="1"/>
</dbReference>
<dbReference type="Gene3D" id="3.40.630.10">
    <property type="entry name" value="Zn peptidases"/>
    <property type="match status" value="1"/>
</dbReference>
<feature type="domain" description="Peptidase M28" evidence="1">
    <location>
        <begin position="98"/>
        <end position="283"/>
    </location>
</feature>
<dbReference type="InterPro" id="IPR007484">
    <property type="entry name" value="Peptidase_M28"/>
</dbReference>
<comment type="caution">
    <text evidence="2">The sequence shown here is derived from an EMBL/GenBank/DDBJ whole genome shotgun (WGS) entry which is preliminary data.</text>
</comment>
<gene>
    <name evidence="2" type="ORF">CW751_00295</name>
</gene>
<dbReference type="PANTHER" id="PTHR12147:SF26">
    <property type="entry name" value="PEPTIDASE M28 DOMAIN-CONTAINING PROTEIN"/>
    <property type="match status" value="1"/>
</dbReference>
<dbReference type="Proteomes" id="UP000236654">
    <property type="component" value="Unassembled WGS sequence"/>
</dbReference>
<keyword evidence="3" id="KW-1185">Reference proteome</keyword>
<dbReference type="PANTHER" id="PTHR12147">
    <property type="entry name" value="METALLOPEPTIDASE M28 FAMILY MEMBER"/>
    <property type="match status" value="1"/>
</dbReference>
<organism evidence="2 3">
    <name type="scientific">Brumimicrobium salinarum</name>
    <dbReference type="NCBI Taxonomy" id="2058658"/>
    <lineage>
        <taxon>Bacteria</taxon>
        <taxon>Pseudomonadati</taxon>
        <taxon>Bacteroidota</taxon>
        <taxon>Flavobacteriia</taxon>
        <taxon>Flavobacteriales</taxon>
        <taxon>Crocinitomicaceae</taxon>
        <taxon>Brumimicrobium</taxon>
    </lineage>
</organism>